<proteinExistence type="predicted"/>
<protein>
    <submittedName>
        <fullName evidence="2">Uncharacterized protein</fullName>
    </submittedName>
</protein>
<evidence type="ECO:0000256" key="1">
    <source>
        <dbReference type="SAM" id="MobiDB-lite"/>
    </source>
</evidence>
<reference evidence="2 3" key="1">
    <citation type="submission" date="2019-10" db="EMBL/GenBank/DDBJ databases">
        <authorList>
            <person name="Palmer J.M."/>
        </authorList>
    </citation>
    <scope>NUCLEOTIDE SEQUENCE [LARGE SCALE GENOMIC DNA]</scope>
    <source>
        <strain evidence="2 3">TWF694</strain>
    </source>
</reference>
<feature type="compositionally biased region" description="Acidic residues" evidence="1">
    <location>
        <begin position="266"/>
        <end position="279"/>
    </location>
</feature>
<accession>A0AAV9X4N8</accession>
<organism evidence="2 3">
    <name type="scientific">Orbilia ellipsospora</name>
    <dbReference type="NCBI Taxonomy" id="2528407"/>
    <lineage>
        <taxon>Eukaryota</taxon>
        <taxon>Fungi</taxon>
        <taxon>Dikarya</taxon>
        <taxon>Ascomycota</taxon>
        <taxon>Pezizomycotina</taxon>
        <taxon>Orbiliomycetes</taxon>
        <taxon>Orbiliales</taxon>
        <taxon>Orbiliaceae</taxon>
        <taxon>Orbilia</taxon>
    </lineage>
</organism>
<keyword evidence="3" id="KW-1185">Reference proteome</keyword>
<dbReference type="EMBL" id="JAVHJO010000010">
    <property type="protein sequence ID" value="KAK6535198.1"/>
    <property type="molecule type" value="Genomic_DNA"/>
</dbReference>
<feature type="region of interest" description="Disordered" evidence="1">
    <location>
        <begin position="132"/>
        <end position="459"/>
    </location>
</feature>
<dbReference type="Proteomes" id="UP001365542">
    <property type="component" value="Unassembled WGS sequence"/>
</dbReference>
<dbReference type="AlphaFoldDB" id="A0AAV9X4N8"/>
<feature type="compositionally biased region" description="Polar residues" evidence="1">
    <location>
        <begin position="240"/>
        <end position="249"/>
    </location>
</feature>
<comment type="caution">
    <text evidence="2">The sequence shown here is derived from an EMBL/GenBank/DDBJ whole genome shotgun (WGS) entry which is preliminary data.</text>
</comment>
<name>A0AAV9X4N8_9PEZI</name>
<feature type="compositionally biased region" description="Low complexity" evidence="1">
    <location>
        <begin position="218"/>
        <end position="228"/>
    </location>
</feature>
<evidence type="ECO:0000313" key="3">
    <source>
        <dbReference type="Proteomes" id="UP001365542"/>
    </source>
</evidence>
<feature type="compositionally biased region" description="Pro residues" evidence="1">
    <location>
        <begin position="287"/>
        <end position="297"/>
    </location>
</feature>
<sequence length="521" mass="57532">MSSAVADSYLNPAKQPTVIISQSTTANDRVAYAVPTVQIKVNSSIRAKVRQCLAILYPSSTPSVSNATTRPAPVDKKAKRGSKIVALEAAHPSAASKTITVAEIVKRCIQDDKQEGRKGLWWQFTKIESKLIDWPPPKNNKPRQENAITVEDEEKDDDDDDDDSEEGRKESTKPDQAAINANKRKQNGPEERAAKKPRLHSSNPQDAGESHRNPINISSSSTSKASSKIQQDAQDETPPHLQNLSNQVSGDGPIPPYSTTQRADEMEVEMEDDDDDDDEIPPHLRDTPPPATPPPQRRPQSASSVVSDGKPAHLRGTSPPQSDDVPPHLRDSTPIPANPKSEHQQQQWGYSSDEKPAHLQSSAPNTPFKAAAQPSHHSSHSRGPKSPPTNPIHTEKPDVNHKGSPAQKPQPKSVSISSPSVPHHATVESDDESTTVKTSHVQANKAEDESEEEDDDDEYRRFTQLDLERVSEKHTKRLLNELDEAERNRKKYRAIALMTIYLSLEKRSDLEKLHGCQTNKV</sequence>
<feature type="compositionally biased region" description="Acidic residues" evidence="1">
    <location>
        <begin position="150"/>
        <end position="165"/>
    </location>
</feature>
<feature type="compositionally biased region" description="Acidic residues" evidence="1">
    <location>
        <begin position="448"/>
        <end position="457"/>
    </location>
</feature>
<gene>
    <name evidence="2" type="ORF">TWF694_001668</name>
</gene>
<feature type="compositionally biased region" description="Low complexity" evidence="1">
    <location>
        <begin position="407"/>
        <end position="422"/>
    </location>
</feature>
<evidence type="ECO:0000313" key="2">
    <source>
        <dbReference type="EMBL" id="KAK6535198.1"/>
    </source>
</evidence>